<dbReference type="NCBIfam" id="TIGR02595">
    <property type="entry name" value="PEP_CTERM"/>
    <property type="match status" value="1"/>
</dbReference>
<feature type="domain" description="Ice-binding protein C-terminal" evidence="3">
    <location>
        <begin position="200"/>
        <end position="221"/>
    </location>
</feature>
<dbReference type="Pfam" id="PF07589">
    <property type="entry name" value="PEP-CTERM"/>
    <property type="match status" value="1"/>
</dbReference>
<evidence type="ECO:0000259" key="3">
    <source>
        <dbReference type="Pfam" id="PF07589"/>
    </source>
</evidence>
<evidence type="ECO:0000256" key="1">
    <source>
        <dbReference type="SAM" id="Phobius"/>
    </source>
</evidence>
<comment type="caution">
    <text evidence="4">The sequence shown here is derived from an EMBL/GenBank/DDBJ whole genome shotgun (WGS) entry which is preliminary data.</text>
</comment>
<keyword evidence="2" id="KW-0732">Signal</keyword>
<dbReference type="EMBL" id="SHNO01000001">
    <property type="protein sequence ID" value="MCX2978471.1"/>
    <property type="molecule type" value="Genomic_DNA"/>
</dbReference>
<keyword evidence="1" id="KW-0812">Transmembrane</keyword>
<evidence type="ECO:0000256" key="2">
    <source>
        <dbReference type="SAM" id="SignalP"/>
    </source>
</evidence>
<evidence type="ECO:0000313" key="5">
    <source>
        <dbReference type="Proteomes" id="UP001143304"/>
    </source>
</evidence>
<accession>A0ABT3T865</accession>
<dbReference type="RefSeq" id="WP_279250167.1">
    <property type="nucleotide sequence ID" value="NZ_SHNO01000001.1"/>
</dbReference>
<dbReference type="InterPro" id="IPR013424">
    <property type="entry name" value="Ice-binding_C"/>
</dbReference>
<keyword evidence="5" id="KW-1185">Reference proteome</keyword>
<keyword evidence="1" id="KW-1133">Transmembrane helix</keyword>
<feature type="transmembrane region" description="Helical" evidence="1">
    <location>
        <begin position="200"/>
        <end position="219"/>
    </location>
</feature>
<name>A0ABT3T865_9GAMM</name>
<gene>
    <name evidence="4" type="ORF">EYC82_13980</name>
</gene>
<sequence>MKTSRIALVIAAFSTLTWSLGVSAVPITIDDFKTDVTLLNNNFAPDVSSIFTADSGIGMVGDRTIELNVFQGGGPASSAAVVVSDLLSLSNNVTTDSIVTVSWNFLTTDLTAGGNTGLFFGLPAPIDNDLTIGFALNGGTSFSQFFPDGASGSDFFLPFSDLTNGSDADIATSLEVAFSSSGPAWDAAFDFVRADKPPEVPVPATFSLLALGLLGIGLGRRKRAR</sequence>
<reference evidence="4" key="1">
    <citation type="submission" date="2019-02" db="EMBL/GenBank/DDBJ databases">
        <authorList>
            <person name="Li S.-H."/>
        </authorList>
    </citation>
    <scope>NUCLEOTIDE SEQUENCE</scope>
    <source>
        <strain evidence="4">IMCC11814</strain>
    </source>
</reference>
<feature type="signal peptide" evidence="2">
    <location>
        <begin position="1"/>
        <end position="24"/>
    </location>
</feature>
<evidence type="ECO:0000313" key="4">
    <source>
        <dbReference type="EMBL" id="MCX2978471.1"/>
    </source>
</evidence>
<feature type="chain" id="PRO_5045721462" evidence="2">
    <location>
        <begin position="25"/>
        <end position="225"/>
    </location>
</feature>
<dbReference type="Proteomes" id="UP001143304">
    <property type="component" value="Unassembled WGS sequence"/>
</dbReference>
<keyword evidence="1" id="KW-0472">Membrane</keyword>
<proteinExistence type="predicted"/>
<organism evidence="4 5">
    <name type="scientific">Candidatus Marimicrobium litorale</name>
    <dbReference type="NCBI Taxonomy" id="2518991"/>
    <lineage>
        <taxon>Bacteria</taxon>
        <taxon>Pseudomonadati</taxon>
        <taxon>Pseudomonadota</taxon>
        <taxon>Gammaproteobacteria</taxon>
        <taxon>Cellvibrionales</taxon>
        <taxon>Halieaceae</taxon>
        <taxon>Marimicrobium</taxon>
    </lineage>
</organism>
<protein>
    <submittedName>
        <fullName evidence="4">PEP-CTERM sorting domain-containing protein</fullName>
    </submittedName>
</protein>